<organism evidence="4 5">
    <name type="scientific">Chrysochloris asiatica</name>
    <name type="common">Cape golden mole</name>
    <dbReference type="NCBI Taxonomy" id="185453"/>
    <lineage>
        <taxon>Eukaryota</taxon>
        <taxon>Metazoa</taxon>
        <taxon>Chordata</taxon>
        <taxon>Craniata</taxon>
        <taxon>Vertebrata</taxon>
        <taxon>Euteleostomi</taxon>
        <taxon>Mammalia</taxon>
        <taxon>Eutheria</taxon>
        <taxon>Afrotheria</taxon>
        <taxon>Chrysochloridae</taxon>
        <taxon>Chrysochlorinae</taxon>
        <taxon>Chrysochloris</taxon>
    </lineage>
</organism>
<evidence type="ECO:0000256" key="2">
    <source>
        <dbReference type="ARBA" id="ARBA00022737"/>
    </source>
</evidence>
<dbReference type="AlphaFoldDB" id="A0A9B0WUB6"/>
<dbReference type="InterPro" id="IPR050216">
    <property type="entry name" value="LRR_domain-containing"/>
</dbReference>
<dbReference type="CTD" id="80313"/>
<dbReference type="GeneID" id="102824747"/>
<gene>
    <name evidence="5" type="primary">LRRC27</name>
</gene>
<dbReference type="Gene3D" id="3.80.10.10">
    <property type="entry name" value="Ribonuclease Inhibitor"/>
    <property type="match status" value="1"/>
</dbReference>
<keyword evidence="1" id="KW-0433">Leucine-rich repeat</keyword>
<dbReference type="PANTHER" id="PTHR48051:SF1">
    <property type="entry name" value="RAS SUPPRESSOR PROTEIN 1"/>
    <property type="match status" value="1"/>
</dbReference>
<dbReference type="SMART" id="SM00369">
    <property type="entry name" value="LRR_TYP"/>
    <property type="match status" value="3"/>
</dbReference>
<feature type="compositionally biased region" description="Basic and acidic residues" evidence="3">
    <location>
        <begin position="12"/>
        <end position="21"/>
    </location>
</feature>
<dbReference type="InterPro" id="IPR003591">
    <property type="entry name" value="Leu-rich_rpt_typical-subtyp"/>
</dbReference>
<reference evidence="5" key="1">
    <citation type="submission" date="2025-08" db="UniProtKB">
        <authorList>
            <consortium name="RefSeq"/>
        </authorList>
    </citation>
    <scope>IDENTIFICATION</scope>
    <source>
        <tissue evidence="5">Spleen</tissue>
    </source>
</reference>
<protein>
    <submittedName>
        <fullName evidence="5">Leucine-rich repeat-containing protein 27</fullName>
    </submittedName>
</protein>
<dbReference type="InterPro" id="IPR032675">
    <property type="entry name" value="LRR_dom_sf"/>
</dbReference>
<feature type="region of interest" description="Disordered" evidence="3">
    <location>
        <begin position="1"/>
        <end position="23"/>
    </location>
</feature>
<dbReference type="Proteomes" id="UP000504623">
    <property type="component" value="Unplaced"/>
</dbReference>
<keyword evidence="4" id="KW-1185">Reference proteome</keyword>
<keyword evidence="2" id="KW-0677">Repeat</keyword>
<accession>A0A9B0WUB6</accession>
<feature type="region of interest" description="Disordered" evidence="3">
    <location>
        <begin position="617"/>
        <end position="671"/>
    </location>
</feature>
<dbReference type="PANTHER" id="PTHR48051">
    <property type="match status" value="1"/>
</dbReference>
<feature type="region of interest" description="Disordered" evidence="3">
    <location>
        <begin position="404"/>
        <end position="442"/>
    </location>
</feature>
<dbReference type="Pfam" id="PF13855">
    <property type="entry name" value="LRR_8"/>
    <property type="match status" value="1"/>
</dbReference>
<dbReference type="OrthoDB" id="2021138at2759"/>
<dbReference type="InterPro" id="IPR001611">
    <property type="entry name" value="Leu-rich_rpt"/>
</dbReference>
<proteinExistence type="predicted"/>
<feature type="compositionally biased region" description="Gly residues" evidence="3">
    <location>
        <begin position="1"/>
        <end position="10"/>
    </location>
</feature>
<evidence type="ECO:0000256" key="3">
    <source>
        <dbReference type="SAM" id="MobiDB-lite"/>
    </source>
</evidence>
<dbReference type="GO" id="GO:0005737">
    <property type="term" value="C:cytoplasm"/>
    <property type="evidence" value="ECO:0007669"/>
    <property type="project" value="TreeGrafter"/>
</dbReference>
<sequence length="723" mass="79779">MGESGRGAGSEWGRRNGDRGLRYGIGECGLSDRDEGRGQMEGSCDHRVLQGAADDQENGAGRSRTEPTPAARDPFSPLLVLDLSHTGLQQLGEVFRVPNLKQLHLQRNALCVIPQDFFQLLPKLSWLDLRFNKIKALPSGIGSHKHLKTLLLERNPIKMLPVELGNLSTLKALNLRHCPLEFPPQLIVQKGLVAILTFLRICAVENSLPKDVISKEEMVYSPEPKEALLKEKVGFFPPVGKLNLSEFRISSYSPEEWASEEEIRRFWKLRQEIVENENTKEVANQLLPIELPPNLKAALRTKTKEHPKSRHTFRKMPSFKNTLPNLSSTFETMIQAKRVEESRMAALRELREKQILMEQQRRDKQILQEWRGRLRNEKEELCGLPHPRRNLVALRIPFAPDLMENERAPVNPPGKLKQSKDKSSQVSKALRGRQRSSIGSKVQKPGQNWVLFGQGQPLLLPSNLEHQVKGCLSVTHVGPEQQSAKKLQEEVRRLGLRLNQGQQLTALPGHLPLHSHAQFLWAATAASCLERPSFGLILTLIKSAVRPSGPSLLCATAAGPRFGSPGGARGGGLGAGRSRTGRRPLVAREGAERTRVVHQISFLRARGLPLRSALEPPAPSAGALRDLNTPGARLRAGPRRGDPGGFLTLGVARSPPGTQGGAAARGAPGWDVDPSPALWRGLRIAFATRLWKQVQRESAFACRAADVETDPGPPARPARPGAL</sequence>
<name>A0A9B0WUB6_CHRAS</name>
<dbReference type="RefSeq" id="XP_006867542.1">
    <property type="nucleotide sequence ID" value="XM_006867480.1"/>
</dbReference>
<feature type="region of interest" description="Disordered" evidence="3">
    <location>
        <begin position="51"/>
        <end position="72"/>
    </location>
</feature>
<evidence type="ECO:0000313" key="5">
    <source>
        <dbReference type="RefSeq" id="XP_006867542.1"/>
    </source>
</evidence>
<evidence type="ECO:0000256" key="1">
    <source>
        <dbReference type="ARBA" id="ARBA00022614"/>
    </source>
</evidence>
<dbReference type="SUPFAM" id="SSF52058">
    <property type="entry name" value="L domain-like"/>
    <property type="match status" value="1"/>
</dbReference>
<evidence type="ECO:0000313" key="4">
    <source>
        <dbReference type="Proteomes" id="UP000504623"/>
    </source>
</evidence>